<comment type="caution">
    <text evidence="9">The sequence shown here is derived from an EMBL/GenBank/DDBJ whole genome shotgun (WGS) entry which is preliminary data.</text>
</comment>
<dbReference type="InterPro" id="IPR008271">
    <property type="entry name" value="Ser/Thr_kinase_AS"/>
</dbReference>
<dbReference type="InterPro" id="IPR011009">
    <property type="entry name" value="Kinase-like_dom_sf"/>
</dbReference>
<evidence type="ECO:0000256" key="5">
    <source>
        <dbReference type="PROSITE-ProRule" id="PRU10141"/>
    </source>
</evidence>
<dbReference type="PANTHER" id="PTHR43289:SF6">
    <property type="entry name" value="SERINE_THREONINE-PROTEIN KINASE NEKL-3"/>
    <property type="match status" value="1"/>
</dbReference>
<sequence>MANASERSIFVDAIDFEDPHKRKAFLDEACGDDVELRAGVEALLRAHDAPENALDKPPIDASPGLTSQTIGSLIGPYRLMEQIGEGGFGLVYVAQQERPVQRKVALKIVKPGTGTKEVLARFDAERQAVAMMDHPNIAKVFDAGVTEDGRPYFVMELVRGVPITEFADAHQLSIRERLSLFTDVCSAVHHAHQKGVIHRDIKPSNVMVTLHDDRPVVKVIDFGIAKAIGQSLTDQTIYTRFFSMMGTPLYMSPEQAEMSGLDVDTRSDIYSLGVLLYELLAGDTPFDRERLDSAGLDEMRRIIREEDPPRPSQRMTTINDHATTVSTARRVDPKRLCSSLRGDLDWIVMKALEKDRNRRYDSAAEMASDIHRHLSEQPIQARPPTLVYQLRKFTRRHRVAIATFSMVAFAMIIGTAVSIWQMRVAYHERDLKEIALREANQAKRDVEQFALVVATANSLVANAQTHTGAGRWKAARENFDAAIQQQPSYDLPWVSRAQFYTRLNLWNEAAADYEYAMSLGSPTDTPQWWGVVALFDWTGKEQAARELCQQLDARIEKDEPIQQWEFVRNCLTCPTGISDESFGKLARWTRKELDAPRILPDARGNRPPDFPPAGSPWAVQKKPNNDPQPLDWADFRMEPPGSPSPHDAYLDSPLPYRPPYRPKPGPRDHPRRPPAPGSVNTGRQRPPESPHELPLNVQQYTAGIAHLRAGKSDEAIDLLKTAQRDRSWPASWLVDAPLAIAYQQRGQTQQAVETLQRSRESLAEVTEMLNKVNTIDDKPPWFDFVEYLIFYREACEKIEGAPPSDLPSFEEAHQRTWASLW</sequence>
<dbReference type="Pfam" id="PF00069">
    <property type="entry name" value="Pkinase"/>
    <property type="match status" value="1"/>
</dbReference>
<keyword evidence="7" id="KW-0812">Transmembrane</keyword>
<feature type="domain" description="Protein kinase" evidence="8">
    <location>
        <begin position="77"/>
        <end position="374"/>
    </location>
</feature>
<dbReference type="PROSITE" id="PS00107">
    <property type="entry name" value="PROTEIN_KINASE_ATP"/>
    <property type="match status" value="1"/>
</dbReference>
<keyword evidence="4 5" id="KW-0067">ATP-binding</keyword>
<accession>M5U805</accession>
<dbReference type="InterPro" id="IPR011990">
    <property type="entry name" value="TPR-like_helical_dom_sf"/>
</dbReference>
<dbReference type="SUPFAM" id="SSF56112">
    <property type="entry name" value="Protein kinase-like (PK-like)"/>
    <property type="match status" value="1"/>
</dbReference>
<dbReference type="AlphaFoldDB" id="M5U805"/>
<evidence type="ECO:0000259" key="8">
    <source>
        <dbReference type="PROSITE" id="PS50011"/>
    </source>
</evidence>
<keyword evidence="7" id="KW-1133">Transmembrane helix</keyword>
<dbReference type="CDD" id="cd14014">
    <property type="entry name" value="STKc_PknB_like"/>
    <property type="match status" value="1"/>
</dbReference>
<dbReference type="GO" id="GO:0005524">
    <property type="term" value="F:ATP binding"/>
    <property type="evidence" value="ECO:0007669"/>
    <property type="project" value="UniProtKB-UniRule"/>
</dbReference>
<dbReference type="Gene3D" id="1.25.40.10">
    <property type="entry name" value="Tetratricopeptide repeat domain"/>
    <property type="match status" value="2"/>
</dbReference>
<evidence type="ECO:0000256" key="3">
    <source>
        <dbReference type="ARBA" id="ARBA00022777"/>
    </source>
</evidence>
<gene>
    <name evidence="9" type="ORF">RSSM_04605</name>
</gene>
<keyword evidence="3 9" id="KW-0418">Kinase</keyword>
<evidence type="ECO:0000256" key="7">
    <source>
        <dbReference type="SAM" id="Phobius"/>
    </source>
</evidence>
<feature type="binding site" evidence="5">
    <location>
        <position position="107"/>
    </location>
    <ligand>
        <name>ATP</name>
        <dbReference type="ChEBI" id="CHEBI:30616"/>
    </ligand>
</feature>
<evidence type="ECO:0000313" key="10">
    <source>
        <dbReference type="Proteomes" id="UP000011885"/>
    </source>
</evidence>
<dbReference type="Gene3D" id="3.30.200.20">
    <property type="entry name" value="Phosphorylase Kinase, domain 1"/>
    <property type="match status" value="1"/>
</dbReference>
<feature type="transmembrane region" description="Helical" evidence="7">
    <location>
        <begin position="399"/>
        <end position="420"/>
    </location>
</feature>
<evidence type="ECO:0000256" key="2">
    <source>
        <dbReference type="ARBA" id="ARBA00022741"/>
    </source>
</evidence>
<dbReference type="EC" id="2.7.-.-" evidence="9"/>
<organism evidence="9 10">
    <name type="scientific">Rhodopirellula sallentina SM41</name>
    <dbReference type="NCBI Taxonomy" id="1263870"/>
    <lineage>
        <taxon>Bacteria</taxon>
        <taxon>Pseudomonadati</taxon>
        <taxon>Planctomycetota</taxon>
        <taxon>Planctomycetia</taxon>
        <taxon>Pirellulales</taxon>
        <taxon>Pirellulaceae</taxon>
        <taxon>Rhodopirellula</taxon>
    </lineage>
</organism>
<keyword evidence="10" id="KW-1185">Reference proteome</keyword>
<dbReference type="Proteomes" id="UP000011885">
    <property type="component" value="Unassembled WGS sequence"/>
</dbReference>
<keyword evidence="7" id="KW-0472">Membrane</keyword>
<evidence type="ECO:0000313" key="9">
    <source>
        <dbReference type="EMBL" id="EMI54001.1"/>
    </source>
</evidence>
<dbReference type="Gene3D" id="1.10.510.10">
    <property type="entry name" value="Transferase(Phosphotransferase) domain 1"/>
    <property type="match status" value="1"/>
</dbReference>
<keyword evidence="2 5" id="KW-0547">Nucleotide-binding</keyword>
<dbReference type="PATRIC" id="fig|1263870.3.peg.4869"/>
<feature type="region of interest" description="Disordered" evidence="6">
    <location>
        <begin position="596"/>
        <end position="693"/>
    </location>
</feature>
<dbReference type="RefSeq" id="WP_008683603.1">
    <property type="nucleotide sequence ID" value="NZ_ANOH01000315.1"/>
</dbReference>
<dbReference type="InterPro" id="IPR017441">
    <property type="entry name" value="Protein_kinase_ATP_BS"/>
</dbReference>
<evidence type="ECO:0000256" key="1">
    <source>
        <dbReference type="ARBA" id="ARBA00022679"/>
    </source>
</evidence>
<reference evidence="9 10" key="1">
    <citation type="journal article" date="2013" name="Mar. Genomics">
        <title>Expression of sulfatases in Rhodopirellula baltica and the diversity of sulfatases in the genus Rhodopirellula.</title>
        <authorList>
            <person name="Wegner C.E."/>
            <person name="Richter-Heitmann T."/>
            <person name="Klindworth A."/>
            <person name="Klockow C."/>
            <person name="Richter M."/>
            <person name="Achstetter T."/>
            <person name="Glockner F.O."/>
            <person name="Harder J."/>
        </authorList>
    </citation>
    <scope>NUCLEOTIDE SEQUENCE [LARGE SCALE GENOMIC DNA]</scope>
    <source>
        <strain evidence="9 10">SM41</strain>
    </source>
</reference>
<protein>
    <submittedName>
        <fullName evidence="9">Serine/threonine protein kinase</fullName>
        <ecNumber evidence="9">2.7.-.-</ecNumber>
    </submittedName>
</protein>
<dbReference type="PROSITE" id="PS00108">
    <property type="entry name" value="PROTEIN_KINASE_ST"/>
    <property type="match status" value="1"/>
</dbReference>
<dbReference type="OrthoDB" id="258731at2"/>
<evidence type="ECO:0000256" key="4">
    <source>
        <dbReference type="ARBA" id="ARBA00022840"/>
    </source>
</evidence>
<keyword evidence="9" id="KW-0723">Serine/threonine-protein kinase</keyword>
<dbReference type="PANTHER" id="PTHR43289">
    <property type="entry name" value="MITOGEN-ACTIVATED PROTEIN KINASE KINASE KINASE 20-RELATED"/>
    <property type="match status" value="1"/>
</dbReference>
<proteinExistence type="predicted"/>
<dbReference type="InterPro" id="IPR000719">
    <property type="entry name" value="Prot_kinase_dom"/>
</dbReference>
<dbReference type="EMBL" id="ANOH01000315">
    <property type="protein sequence ID" value="EMI54001.1"/>
    <property type="molecule type" value="Genomic_DNA"/>
</dbReference>
<dbReference type="SUPFAM" id="SSF48452">
    <property type="entry name" value="TPR-like"/>
    <property type="match status" value="1"/>
</dbReference>
<dbReference type="GO" id="GO:0004674">
    <property type="term" value="F:protein serine/threonine kinase activity"/>
    <property type="evidence" value="ECO:0007669"/>
    <property type="project" value="UniProtKB-KW"/>
</dbReference>
<evidence type="ECO:0000256" key="6">
    <source>
        <dbReference type="SAM" id="MobiDB-lite"/>
    </source>
</evidence>
<keyword evidence="1 9" id="KW-0808">Transferase</keyword>
<dbReference type="PROSITE" id="PS50011">
    <property type="entry name" value="PROTEIN_KINASE_DOM"/>
    <property type="match status" value="1"/>
</dbReference>
<name>M5U805_9BACT</name>
<dbReference type="SMART" id="SM00220">
    <property type="entry name" value="S_TKc"/>
    <property type="match status" value="1"/>
</dbReference>